<protein>
    <submittedName>
        <fullName evidence="1">Uncharacterized protein</fullName>
    </submittedName>
</protein>
<gene>
    <name evidence="1" type="ORF">CROS1312_LOCUS1372</name>
</gene>
<name>A0A7S2X258_9CHLO</name>
<reference evidence="1" key="1">
    <citation type="submission" date="2021-01" db="EMBL/GenBank/DDBJ databases">
        <authorList>
            <person name="Corre E."/>
            <person name="Pelletier E."/>
            <person name="Niang G."/>
            <person name="Scheremetjew M."/>
            <person name="Finn R."/>
            <person name="Kale V."/>
            <person name="Holt S."/>
            <person name="Cochrane G."/>
            <person name="Meng A."/>
            <person name="Brown T."/>
            <person name="Cohen L."/>
        </authorList>
    </citation>
    <scope>NUCLEOTIDE SEQUENCE</scope>
    <source>
        <strain evidence="1">RCC2335</strain>
    </source>
</reference>
<proteinExistence type="predicted"/>
<dbReference type="AlphaFoldDB" id="A0A7S2X258"/>
<organism evidence="1">
    <name type="scientific">Chloropicon roscoffensis</name>
    <dbReference type="NCBI Taxonomy" id="1461544"/>
    <lineage>
        <taxon>Eukaryota</taxon>
        <taxon>Viridiplantae</taxon>
        <taxon>Chlorophyta</taxon>
        <taxon>Chloropicophyceae</taxon>
        <taxon>Chloropicales</taxon>
        <taxon>Chloropicaceae</taxon>
        <taxon>Chloropicon</taxon>
    </lineage>
</organism>
<dbReference type="EMBL" id="HBHM01001749">
    <property type="protein sequence ID" value="CAD9722104.1"/>
    <property type="molecule type" value="Transcribed_RNA"/>
</dbReference>
<sequence>MSRVEGDFLLSKHVDVIGAGPGPGDTALVTLRKGGVIQHQVGQDSQVQTWTLGGPASRRVEGRATYVRSKAGEVHFAAIVQERKRHHLWVWDQTHTSVSEGTKVALNLSEKTVVFSVDRAGKSPGYFLIASLGGRIGKLEPGSSVSWVDASPIPDGAKALDVELSYLDDSPCLCYVYELAGERHASFCRIAASGKSLAAEVVVAGIGVGSAPGVSAFYGDAIAVVDEEGRLGVIKAGQDGASSTEVSHVCVLGGMAGHECVFLTPTQVAVVGLSRAKGKPESVVVTIVDTEYKLLLHQYSTGEDCAISKAESLIGASLLNEETLLVATNRQQFCFKLSVAEMSFSTVLGMSKRREKEANEFVDFRSGSEAERPSVRTIAAGDFQRLPGTTSRQQYDVYESSSESNRGKGGCLNGSALTKEVASLTDHFKSGDLSSSKSFLKRLKDLVAQSSSATLLLSEGFISSLWDECVRLGCWEGVELLLSQNLVNDGAHACQILGRLLRVSQYKHFGAVLKTSATLSETDLLHIVKDILGCDMADQGVQSCLISLVSRGKGFSPETITGAVRGLGMEEVIKLAEALNSNLKAEMMKDGKKNEKIVGGIVTFVSSIIDAHLTNLLLAEESHSVFEELFNLVRIQVQYEKSVTKLTELIKHLGSVVPMQEQAQPHTNDLTVEILNLGV</sequence>
<accession>A0A7S2X258</accession>
<evidence type="ECO:0000313" key="1">
    <source>
        <dbReference type="EMBL" id="CAD9722104.1"/>
    </source>
</evidence>